<dbReference type="EMBL" id="MPRJ01000073">
    <property type="protein sequence ID" value="OOZ35831.1"/>
    <property type="molecule type" value="Genomic_DNA"/>
</dbReference>
<dbReference type="AlphaFoldDB" id="A0A1T2KSR5"/>
<proteinExistence type="predicted"/>
<dbReference type="RefSeq" id="WP_078487897.1">
    <property type="nucleotide sequence ID" value="NZ_MPRJ01000073.1"/>
</dbReference>
<evidence type="ECO:0000256" key="1">
    <source>
        <dbReference type="SAM" id="Coils"/>
    </source>
</evidence>
<feature type="coiled-coil region" evidence="1">
    <location>
        <begin position="252"/>
        <end position="286"/>
    </location>
</feature>
<evidence type="ECO:0008006" key="5">
    <source>
        <dbReference type="Google" id="ProtNLM"/>
    </source>
</evidence>
<feature type="transmembrane region" description="Helical" evidence="2">
    <location>
        <begin position="187"/>
        <end position="209"/>
    </location>
</feature>
<accession>A0A1T2KSR5</accession>
<reference evidence="3 4" key="1">
    <citation type="submission" date="2016-11" db="EMBL/GenBank/DDBJ databases">
        <title>Mixed transmission modes and dynamic genome evolution in an obligate animal-bacterial symbiosis.</title>
        <authorList>
            <person name="Russell S.L."/>
            <person name="Corbett-Detig R.B."/>
            <person name="Cavanaugh C.M."/>
        </authorList>
    </citation>
    <scope>NUCLEOTIDE SEQUENCE [LARGE SCALE GENOMIC DNA]</scope>
    <source>
        <strain evidence="3">Se-Cadez</strain>
    </source>
</reference>
<feature type="transmembrane region" description="Helical" evidence="2">
    <location>
        <begin position="14"/>
        <end position="31"/>
    </location>
</feature>
<sequence length="321" mass="35872">MESIQFRNNLSTKILLRMIIVAAASAALLIWKLDFINDVYFRNQLTATGLIINGSIMALFLLGLLKIIWILVAYGREESAVKRFVENLEENVSPLIEVNENSIMARRYRTMEHMHQANTPVNHNALASTLVASESTRNSFPKFINNILILTGVFGTIVSLSIALIGASDLLASAVNVDGMGLVVHGMSTALSTTITAIVCYIYFGYFYLKLTDVQTNLVSAVEQVTNNYLLPRFQVQTESILYEFTGLIRSLQGLVNQMEGSQESYNQLADEMKKSQQAFEDLENRIGSALVDIYKTKIQPVADDMNDIKKLLKIGFRLPE</sequence>
<name>A0A1T2KSR5_9GAMM</name>
<gene>
    <name evidence="3" type="ORF">BOW51_10145</name>
</gene>
<comment type="caution">
    <text evidence="3">The sequence shown here is derived from an EMBL/GenBank/DDBJ whole genome shotgun (WGS) entry which is preliminary data.</text>
</comment>
<protein>
    <recommendedName>
        <fullName evidence="5">MotA/TolQ/ExbB proton channel domain-containing protein</fullName>
    </recommendedName>
</protein>
<organism evidence="3 4">
    <name type="scientific">Solemya velesiana gill symbiont</name>
    <dbReference type="NCBI Taxonomy" id="1918948"/>
    <lineage>
        <taxon>Bacteria</taxon>
        <taxon>Pseudomonadati</taxon>
        <taxon>Pseudomonadota</taxon>
        <taxon>Gammaproteobacteria</taxon>
        <taxon>sulfur-oxidizing symbionts</taxon>
    </lineage>
</organism>
<feature type="transmembrane region" description="Helical" evidence="2">
    <location>
        <begin position="51"/>
        <end position="74"/>
    </location>
</feature>
<keyword evidence="2" id="KW-0472">Membrane</keyword>
<evidence type="ECO:0000256" key="2">
    <source>
        <dbReference type="SAM" id="Phobius"/>
    </source>
</evidence>
<evidence type="ECO:0000313" key="3">
    <source>
        <dbReference type="EMBL" id="OOZ35831.1"/>
    </source>
</evidence>
<keyword evidence="4" id="KW-1185">Reference proteome</keyword>
<feature type="transmembrane region" description="Helical" evidence="2">
    <location>
        <begin position="147"/>
        <end position="167"/>
    </location>
</feature>
<dbReference type="Proteomes" id="UP000190896">
    <property type="component" value="Unassembled WGS sequence"/>
</dbReference>
<keyword evidence="1" id="KW-0175">Coiled coil</keyword>
<keyword evidence="2" id="KW-1133">Transmembrane helix</keyword>
<keyword evidence="2" id="KW-0812">Transmembrane</keyword>
<dbReference type="OrthoDB" id="5621486at2"/>
<evidence type="ECO:0000313" key="4">
    <source>
        <dbReference type="Proteomes" id="UP000190896"/>
    </source>
</evidence>